<name>A0A3M7P2W9_BRAPC</name>
<proteinExistence type="predicted"/>
<comment type="caution">
    <text evidence="1">The sequence shown here is derived from an EMBL/GenBank/DDBJ whole genome shotgun (WGS) entry which is preliminary data.</text>
</comment>
<evidence type="ECO:0000313" key="1">
    <source>
        <dbReference type="EMBL" id="RMZ93415.1"/>
    </source>
</evidence>
<keyword evidence="2" id="KW-1185">Reference proteome</keyword>
<organism evidence="1 2">
    <name type="scientific">Brachionus plicatilis</name>
    <name type="common">Marine rotifer</name>
    <name type="synonym">Brachionus muelleri</name>
    <dbReference type="NCBI Taxonomy" id="10195"/>
    <lineage>
        <taxon>Eukaryota</taxon>
        <taxon>Metazoa</taxon>
        <taxon>Spiralia</taxon>
        <taxon>Gnathifera</taxon>
        <taxon>Rotifera</taxon>
        <taxon>Eurotatoria</taxon>
        <taxon>Monogononta</taxon>
        <taxon>Pseudotrocha</taxon>
        <taxon>Ploima</taxon>
        <taxon>Brachionidae</taxon>
        <taxon>Brachionus</taxon>
    </lineage>
</organism>
<gene>
    <name evidence="1" type="ORF">BpHYR1_009365</name>
</gene>
<evidence type="ECO:0000313" key="2">
    <source>
        <dbReference type="Proteomes" id="UP000276133"/>
    </source>
</evidence>
<sequence length="193" mass="22514">SSNFFFLKIDEIQRKVVNFTALFEILMILKRELSKEKNDEMKYSQFLYTLERANQDKLKLAIIQLKCVPCLFAKSNSSASSLVSNVNRSLKQMSLVVSTELQQIAVDLIEKVVEDKSVKYIRLKDEFKNHTVNESTSKLIKQQHQQINSIIKDKKPTKIFNPKRDLQNFIAMKNKTYEFGHVQASSNLFVERF</sequence>
<dbReference type="Proteomes" id="UP000276133">
    <property type="component" value="Unassembled WGS sequence"/>
</dbReference>
<feature type="non-terminal residue" evidence="1">
    <location>
        <position position="1"/>
    </location>
</feature>
<dbReference type="AlphaFoldDB" id="A0A3M7P2W9"/>
<reference evidence="1 2" key="1">
    <citation type="journal article" date="2018" name="Sci. Rep.">
        <title>Genomic signatures of local adaptation to the degree of environmental predictability in rotifers.</title>
        <authorList>
            <person name="Franch-Gras L."/>
            <person name="Hahn C."/>
            <person name="Garcia-Roger E.M."/>
            <person name="Carmona M.J."/>
            <person name="Serra M."/>
            <person name="Gomez A."/>
        </authorList>
    </citation>
    <scope>NUCLEOTIDE SEQUENCE [LARGE SCALE GENOMIC DNA]</scope>
    <source>
        <strain evidence="1">HYR1</strain>
    </source>
</reference>
<dbReference type="EMBL" id="REGN01013831">
    <property type="protein sequence ID" value="RMZ93415.1"/>
    <property type="molecule type" value="Genomic_DNA"/>
</dbReference>
<accession>A0A3M7P2W9</accession>
<protein>
    <submittedName>
        <fullName evidence="1">Uncharacterized protein</fullName>
    </submittedName>
</protein>